<evidence type="ECO:0000256" key="1">
    <source>
        <dbReference type="SAM" id="MobiDB-lite"/>
    </source>
</evidence>
<gene>
    <name evidence="2" type="ORF">E6K79_00090</name>
</gene>
<feature type="region of interest" description="Disordered" evidence="1">
    <location>
        <begin position="99"/>
        <end position="120"/>
    </location>
</feature>
<reference evidence="2 3" key="1">
    <citation type="journal article" date="2019" name="Nat. Microbiol.">
        <title>Mediterranean grassland soil C-N compound turnover is dependent on rainfall and depth, and is mediated by genomically divergent microorganisms.</title>
        <authorList>
            <person name="Diamond S."/>
            <person name="Andeer P.F."/>
            <person name="Li Z."/>
            <person name="Crits-Christoph A."/>
            <person name="Burstein D."/>
            <person name="Anantharaman K."/>
            <person name="Lane K.R."/>
            <person name="Thomas B.C."/>
            <person name="Pan C."/>
            <person name="Northen T.R."/>
            <person name="Banfield J.F."/>
        </authorList>
    </citation>
    <scope>NUCLEOTIDE SEQUENCE [LARGE SCALE GENOMIC DNA]</scope>
    <source>
        <strain evidence="2">WS_9</strain>
    </source>
</reference>
<dbReference type="AlphaFoldDB" id="A0A538TUQ3"/>
<organism evidence="2 3">
    <name type="scientific">Eiseniibacteriota bacterium</name>
    <dbReference type="NCBI Taxonomy" id="2212470"/>
    <lineage>
        <taxon>Bacteria</taxon>
        <taxon>Candidatus Eiseniibacteriota</taxon>
    </lineage>
</organism>
<evidence type="ECO:0000313" key="2">
    <source>
        <dbReference type="EMBL" id="TMQ67349.1"/>
    </source>
</evidence>
<name>A0A538TUQ3_UNCEI</name>
<protein>
    <submittedName>
        <fullName evidence="2">Uncharacterized protein</fullName>
    </submittedName>
</protein>
<accession>A0A538TUQ3</accession>
<dbReference type="EMBL" id="VBOZ01000001">
    <property type="protein sequence ID" value="TMQ67349.1"/>
    <property type="molecule type" value="Genomic_DNA"/>
</dbReference>
<evidence type="ECO:0000313" key="3">
    <source>
        <dbReference type="Proteomes" id="UP000317691"/>
    </source>
</evidence>
<sequence length="120" mass="13177">MAGPSGFWAKVTDEVRTVSDRTRRGAKRAVQIGVIRVDLISLRRDRSQALASLGERALTLWRNSAAAEIESDEEALRLRTRIDAVEEAIETKRAELARLRQGGAAEAPAPDQRTPASIDL</sequence>
<comment type="caution">
    <text evidence="2">The sequence shown here is derived from an EMBL/GenBank/DDBJ whole genome shotgun (WGS) entry which is preliminary data.</text>
</comment>
<proteinExistence type="predicted"/>
<dbReference type="Proteomes" id="UP000317691">
    <property type="component" value="Unassembled WGS sequence"/>
</dbReference>